<evidence type="ECO:0000313" key="4">
    <source>
        <dbReference type="Proteomes" id="UP000076964"/>
    </source>
</evidence>
<evidence type="ECO:0000256" key="2">
    <source>
        <dbReference type="SAM" id="Phobius"/>
    </source>
</evidence>
<organism evidence="3 4">
    <name type="scientific">Thermodesulfatator autotrophicus</name>
    <dbReference type="NCBI Taxonomy" id="1795632"/>
    <lineage>
        <taxon>Bacteria</taxon>
        <taxon>Pseudomonadati</taxon>
        <taxon>Thermodesulfobacteriota</taxon>
        <taxon>Thermodesulfobacteria</taxon>
        <taxon>Thermodesulfobacteriales</taxon>
        <taxon>Thermodesulfatatoraceae</taxon>
        <taxon>Thermodesulfatator</taxon>
    </lineage>
</organism>
<keyword evidence="2" id="KW-1133">Transmembrane helix</keyword>
<feature type="coiled-coil region" evidence="1">
    <location>
        <begin position="37"/>
        <end position="67"/>
    </location>
</feature>
<keyword evidence="2" id="KW-0472">Membrane</keyword>
<dbReference type="OrthoDB" id="9801653at2"/>
<feature type="transmembrane region" description="Helical" evidence="2">
    <location>
        <begin position="6"/>
        <end position="27"/>
    </location>
</feature>
<reference evidence="3 4" key="1">
    <citation type="submission" date="2016-02" db="EMBL/GenBank/DDBJ databases">
        <title>Draft genome sequence of Thermodesulfatator sp. S606.</title>
        <authorList>
            <person name="Lai Q."/>
            <person name="Cao J."/>
            <person name="Dupont S."/>
            <person name="Shao Z."/>
            <person name="Jebbar M."/>
            <person name="Alain K."/>
        </authorList>
    </citation>
    <scope>NUCLEOTIDE SEQUENCE [LARGE SCALE GENOMIC DNA]</scope>
    <source>
        <strain evidence="3 4">S606</strain>
    </source>
</reference>
<proteinExistence type="predicted"/>
<dbReference type="Pfam" id="PF19610">
    <property type="entry name" value="DUF6115"/>
    <property type="match status" value="1"/>
</dbReference>
<keyword evidence="4" id="KW-1185">Reference proteome</keyword>
<dbReference type="InterPro" id="IPR046118">
    <property type="entry name" value="DUF6115"/>
</dbReference>
<keyword evidence="1" id="KW-0175">Coiled coil</keyword>
<dbReference type="Gene3D" id="1.10.10.60">
    <property type="entry name" value="Homeodomain-like"/>
    <property type="match status" value="1"/>
</dbReference>
<name>A0A177E9N9_9BACT</name>
<sequence length="128" mass="14606">MADVTIFFLFQAIFDLILLLLLFLLYLQLRRVGQIPIDEVEKRLKAANELCEKLSENLAQKKELSEKIITALETGANAWESTRKDAKDIKNRVYELARKGFDISEIAKKTGLQEGEVNLILAVKKRKG</sequence>
<accession>A0A177E9N9</accession>
<keyword evidence="2" id="KW-0812">Transmembrane</keyword>
<dbReference type="Proteomes" id="UP000076964">
    <property type="component" value="Unassembled WGS sequence"/>
</dbReference>
<dbReference type="RefSeq" id="WP_068540558.1">
    <property type="nucleotide sequence ID" value="NZ_LSFI01000002.1"/>
</dbReference>
<evidence type="ECO:0000256" key="1">
    <source>
        <dbReference type="SAM" id="Coils"/>
    </source>
</evidence>
<comment type="caution">
    <text evidence="3">The sequence shown here is derived from an EMBL/GenBank/DDBJ whole genome shotgun (WGS) entry which is preliminary data.</text>
</comment>
<dbReference type="EMBL" id="LSFI01000002">
    <property type="protein sequence ID" value="OAG28645.1"/>
    <property type="molecule type" value="Genomic_DNA"/>
</dbReference>
<dbReference type="STRING" id="1795632.TH606_00665"/>
<gene>
    <name evidence="3" type="ORF">TH606_00665</name>
</gene>
<dbReference type="AlphaFoldDB" id="A0A177E9N9"/>
<evidence type="ECO:0000313" key="3">
    <source>
        <dbReference type="EMBL" id="OAG28645.1"/>
    </source>
</evidence>
<protein>
    <submittedName>
        <fullName evidence="3">Uncharacterized protein</fullName>
    </submittedName>
</protein>